<dbReference type="AlphaFoldDB" id="A0A8S1R1T9"/>
<evidence type="ECO:0000256" key="2">
    <source>
        <dbReference type="ARBA" id="ARBA00010930"/>
    </source>
</evidence>
<sequence length="138" mass="16178">MIRKLLSRSLFIRPQFYINHIFDTQDQFKKFDRTSIDSIKTSSKPLPSPTEEAGLFMEENEVDVRFLKVLKSFEKIDIKSVNWEGDLMKDLGLDSLERIALITSIEHEFTAIFEDRVFDNLKSLQDIKKQILKDDSAF</sequence>
<dbReference type="Pfam" id="PF00550">
    <property type="entry name" value="PP-binding"/>
    <property type="match status" value="1"/>
</dbReference>
<dbReference type="GO" id="GO:0000035">
    <property type="term" value="F:acyl binding"/>
    <property type="evidence" value="ECO:0007669"/>
    <property type="project" value="TreeGrafter"/>
</dbReference>
<evidence type="ECO:0000256" key="4">
    <source>
        <dbReference type="ARBA" id="ARBA00022450"/>
    </source>
</evidence>
<dbReference type="InterPro" id="IPR009081">
    <property type="entry name" value="PP-bd_ACP"/>
</dbReference>
<dbReference type="OrthoDB" id="448946at2759"/>
<gene>
    <name evidence="14" type="ORF">PSON_ATCC_30995.1.T1360025</name>
</gene>
<comment type="caution">
    <text evidence="14">The sequence shown here is derived from an EMBL/GenBank/DDBJ whole genome shotgun (WGS) entry which is preliminary data.</text>
</comment>
<keyword evidence="9" id="KW-0443">Lipid metabolism</keyword>
<evidence type="ECO:0000256" key="12">
    <source>
        <dbReference type="RuleBase" id="RU000722"/>
    </source>
</evidence>
<dbReference type="Proteomes" id="UP000692954">
    <property type="component" value="Unassembled WGS sequence"/>
</dbReference>
<keyword evidence="8" id="KW-0249">Electron transport</keyword>
<keyword evidence="7" id="KW-0276">Fatty acid metabolism</keyword>
<keyword evidence="6" id="KW-0597">Phosphoprotein</keyword>
<dbReference type="EMBL" id="CAJJDN010000136">
    <property type="protein sequence ID" value="CAD8122036.1"/>
    <property type="molecule type" value="Genomic_DNA"/>
</dbReference>
<comment type="similarity">
    <text evidence="2">Belongs to the acyl carrier protein (ACP) family.</text>
</comment>
<keyword evidence="15" id="KW-1185">Reference proteome</keyword>
<proteinExistence type="inferred from homology"/>
<dbReference type="GO" id="GO:0005739">
    <property type="term" value="C:mitochondrion"/>
    <property type="evidence" value="ECO:0007669"/>
    <property type="project" value="UniProtKB-SubCell"/>
</dbReference>
<organism evidence="14 15">
    <name type="scientific">Paramecium sonneborni</name>
    <dbReference type="NCBI Taxonomy" id="65129"/>
    <lineage>
        <taxon>Eukaryota</taxon>
        <taxon>Sar</taxon>
        <taxon>Alveolata</taxon>
        <taxon>Ciliophora</taxon>
        <taxon>Intramacronucleata</taxon>
        <taxon>Oligohymenophorea</taxon>
        <taxon>Peniculida</taxon>
        <taxon>Parameciidae</taxon>
        <taxon>Paramecium</taxon>
    </lineage>
</organism>
<evidence type="ECO:0000256" key="6">
    <source>
        <dbReference type="ARBA" id="ARBA00022553"/>
    </source>
</evidence>
<reference evidence="14" key="1">
    <citation type="submission" date="2021-01" db="EMBL/GenBank/DDBJ databases">
        <authorList>
            <consortium name="Genoscope - CEA"/>
            <person name="William W."/>
        </authorList>
    </citation>
    <scope>NUCLEOTIDE SEQUENCE</scope>
</reference>
<evidence type="ECO:0000313" key="14">
    <source>
        <dbReference type="EMBL" id="CAD8122036.1"/>
    </source>
</evidence>
<keyword evidence="10" id="KW-0496">Mitochondrion</keyword>
<evidence type="ECO:0000313" key="15">
    <source>
        <dbReference type="Proteomes" id="UP000692954"/>
    </source>
</evidence>
<keyword evidence="4 12" id="KW-0596">Phosphopantetheine</keyword>
<dbReference type="PANTHER" id="PTHR20863:SF28">
    <property type="entry name" value="ACYL CARRIER PROTEIN, MITOCHONDRIAL"/>
    <property type="match status" value="1"/>
</dbReference>
<comment type="subcellular location">
    <subcellularLocation>
        <location evidence="1">Mitochondrion</location>
    </subcellularLocation>
</comment>
<evidence type="ECO:0000256" key="7">
    <source>
        <dbReference type="ARBA" id="ARBA00022832"/>
    </source>
</evidence>
<evidence type="ECO:0000259" key="13">
    <source>
        <dbReference type="Pfam" id="PF00550"/>
    </source>
</evidence>
<dbReference type="PANTHER" id="PTHR20863">
    <property type="entry name" value="ACYL CARRIER PROTEIN"/>
    <property type="match status" value="1"/>
</dbReference>
<dbReference type="InterPro" id="IPR003231">
    <property type="entry name" value="ACP"/>
</dbReference>
<name>A0A8S1R1T9_9CILI</name>
<feature type="domain" description="Carrier" evidence="13">
    <location>
        <begin position="67"/>
        <end position="128"/>
    </location>
</feature>
<keyword evidence="5 12" id="KW-0444">Lipid biosynthesis</keyword>
<protein>
    <recommendedName>
        <fullName evidence="12">Acyl carrier protein</fullName>
    </recommendedName>
</protein>
<accession>A0A8S1R1T9</accession>
<keyword evidence="11 12" id="KW-0275">Fatty acid biosynthesis</keyword>
<evidence type="ECO:0000256" key="8">
    <source>
        <dbReference type="ARBA" id="ARBA00022982"/>
    </source>
</evidence>
<evidence type="ECO:0000256" key="10">
    <source>
        <dbReference type="ARBA" id="ARBA00023128"/>
    </source>
</evidence>
<evidence type="ECO:0000256" key="9">
    <source>
        <dbReference type="ARBA" id="ARBA00023098"/>
    </source>
</evidence>
<evidence type="ECO:0000256" key="3">
    <source>
        <dbReference type="ARBA" id="ARBA00022448"/>
    </source>
</evidence>
<evidence type="ECO:0000256" key="1">
    <source>
        <dbReference type="ARBA" id="ARBA00004173"/>
    </source>
</evidence>
<keyword evidence="3" id="KW-0813">Transport</keyword>
<evidence type="ECO:0000256" key="5">
    <source>
        <dbReference type="ARBA" id="ARBA00022516"/>
    </source>
</evidence>
<evidence type="ECO:0000256" key="11">
    <source>
        <dbReference type="ARBA" id="ARBA00023160"/>
    </source>
</evidence>
<dbReference type="GO" id="GO:0000036">
    <property type="term" value="F:acyl carrier activity"/>
    <property type="evidence" value="ECO:0007669"/>
    <property type="project" value="TreeGrafter"/>
</dbReference>
<comment type="function">
    <text evidence="12">Carrier of the growing fatty acid chain in fatty acid biosynthesis.</text>
</comment>